<dbReference type="Proteomes" id="UP000663464">
    <property type="component" value="Chromosome"/>
</dbReference>
<organism evidence="1 2">
    <name type="scientific">Clostridium botulinum</name>
    <dbReference type="NCBI Taxonomy" id="1491"/>
    <lineage>
        <taxon>Bacteria</taxon>
        <taxon>Bacillati</taxon>
        <taxon>Bacillota</taxon>
        <taxon>Clostridia</taxon>
        <taxon>Eubacteriales</taxon>
        <taxon>Clostridiaceae</taxon>
        <taxon>Clostridium</taxon>
    </lineage>
</organism>
<evidence type="ECO:0000313" key="1">
    <source>
        <dbReference type="EMBL" id="QRI52154.1"/>
    </source>
</evidence>
<reference evidence="1 2" key="1">
    <citation type="journal article" date="2014" name="J. Infect. Dis.">
        <title>Molecular characterization of a novel botulinum neurotoxin type H gene.</title>
        <authorList>
            <person name="Dover N."/>
            <person name="Barash J.R."/>
            <person name="Hill K.K."/>
            <person name="Xie G."/>
            <person name="Arnon S.S."/>
        </authorList>
    </citation>
    <scope>NUCLEOTIDE SEQUENCE [LARGE SCALE GENOMIC DNA]</scope>
    <source>
        <strain evidence="1 2">IBCA10-7060</strain>
    </source>
</reference>
<accession>A0ABD7CGT7</accession>
<protein>
    <recommendedName>
        <fullName evidence="3">Phage protein</fullName>
    </recommendedName>
</protein>
<dbReference type="RefSeq" id="WP_160279560.1">
    <property type="nucleotide sequence ID" value="NZ_CP069280.1"/>
</dbReference>
<dbReference type="AlphaFoldDB" id="A0ABD7CGT7"/>
<evidence type="ECO:0000313" key="2">
    <source>
        <dbReference type="Proteomes" id="UP000663464"/>
    </source>
</evidence>
<name>A0ABD7CGT7_CLOBO</name>
<dbReference type="EMBL" id="CP069280">
    <property type="protein sequence ID" value="QRI52154.1"/>
    <property type="molecule type" value="Genomic_DNA"/>
</dbReference>
<proteinExistence type="predicted"/>
<gene>
    <name evidence="1" type="ORF">JQS73_11955</name>
</gene>
<evidence type="ECO:0008006" key="3">
    <source>
        <dbReference type="Google" id="ProtNLM"/>
    </source>
</evidence>
<sequence length="55" mass="6661">MYYKLKQQELRDLEEKFKEVGYSEEAIEEIKQMDGAIEIEDFIDNLEEEQSNWGE</sequence>